<reference evidence="5" key="1">
    <citation type="journal article" date="2019" name="Int. J. Syst. Evol. Microbiol.">
        <title>The Global Catalogue of Microorganisms (GCM) 10K type strain sequencing project: providing services to taxonomists for standard genome sequencing and annotation.</title>
        <authorList>
            <consortium name="The Broad Institute Genomics Platform"/>
            <consortium name="The Broad Institute Genome Sequencing Center for Infectious Disease"/>
            <person name="Wu L."/>
            <person name="Ma J."/>
        </authorList>
    </citation>
    <scope>NUCLEOTIDE SEQUENCE [LARGE SCALE GENOMIC DNA]</scope>
    <source>
        <strain evidence="5">CCUG 61948</strain>
    </source>
</reference>
<keyword evidence="2 4" id="KW-0378">Hydrolase</keyword>
<keyword evidence="5" id="KW-1185">Reference proteome</keyword>
<proteinExistence type="inferred from homology"/>
<accession>A0ABW3B340</accession>
<dbReference type="SUPFAM" id="SSF54637">
    <property type="entry name" value="Thioesterase/thiol ester dehydrase-isomerase"/>
    <property type="match status" value="1"/>
</dbReference>
<gene>
    <name evidence="4" type="ORF">ACFQZJ_08690</name>
</gene>
<dbReference type="PANTHER" id="PTHR31793">
    <property type="entry name" value="4-HYDROXYBENZOYL-COA THIOESTERASE FAMILY MEMBER"/>
    <property type="match status" value="1"/>
</dbReference>
<protein>
    <submittedName>
        <fullName evidence="4">Acyl-CoA thioesterase</fullName>
        <ecNumber evidence="4">3.1.2.-</ecNumber>
    </submittedName>
</protein>
<evidence type="ECO:0000256" key="2">
    <source>
        <dbReference type="ARBA" id="ARBA00022801"/>
    </source>
</evidence>
<organism evidence="4 5">
    <name type="scientific">Maribacter chungangensis</name>
    <dbReference type="NCBI Taxonomy" id="1069117"/>
    <lineage>
        <taxon>Bacteria</taxon>
        <taxon>Pseudomonadati</taxon>
        <taxon>Bacteroidota</taxon>
        <taxon>Flavobacteriia</taxon>
        <taxon>Flavobacteriales</taxon>
        <taxon>Flavobacteriaceae</taxon>
        <taxon>Maribacter</taxon>
    </lineage>
</organism>
<dbReference type="CDD" id="cd00586">
    <property type="entry name" value="4HBT"/>
    <property type="match status" value="1"/>
</dbReference>
<dbReference type="Gene3D" id="3.10.129.10">
    <property type="entry name" value="Hotdog Thioesterase"/>
    <property type="match status" value="1"/>
</dbReference>
<evidence type="ECO:0000313" key="5">
    <source>
        <dbReference type="Proteomes" id="UP001597012"/>
    </source>
</evidence>
<feature type="domain" description="Acyl-ACP thioesterase N-terminal hotdog" evidence="3">
    <location>
        <begin position="2"/>
        <end position="125"/>
    </location>
</feature>
<dbReference type="GO" id="GO:0016787">
    <property type="term" value="F:hydrolase activity"/>
    <property type="evidence" value="ECO:0007669"/>
    <property type="project" value="UniProtKB-KW"/>
</dbReference>
<dbReference type="EC" id="3.1.2.-" evidence="4"/>
<comment type="caution">
    <text evidence="4">The sequence shown here is derived from an EMBL/GenBank/DDBJ whole genome shotgun (WGS) entry which is preliminary data.</text>
</comment>
<dbReference type="InterPro" id="IPR029069">
    <property type="entry name" value="HotDog_dom_sf"/>
</dbReference>
<dbReference type="RefSeq" id="WP_379933897.1">
    <property type="nucleotide sequence ID" value="NZ_JBHTHY010000006.1"/>
</dbReference>
<name>A0ABW3B340_9FLAO</name>
<dbReference type="InterPro" id="IPR050563">
    <property type="entry name" value="4-hydroxybenzoyl-CoA_TE"/>
</dbReference>
<evidence type="ECO:0000259" key="3">
    <source>
        <dbReference type="Pfam" id="PF01643"/>
    </source>
</evidence>
<evidence type="ECO:0000313" key="4">
    <source>
        <dbReference type="EMBL" id="MFD0797535.1"/>
    </source>
</evidence>
<dbReference type="EMBL" id="JBHTHY010000006">
    <property type="protein sequence ID" value="MFD0797535.1"/>
    <property type="molecule type" value="Genomic_DNA"/>
</dbReference>
<dbReference type="Pfam" id="PF01643">
    <property type="entry name" value="Acyl-ACP_TE"/>
    <property type="match status" value="1"/>
</dbReference>
<comment type="similarity">
    <text evidence="1">Belongs to the 4-hydroxybenzoyl-CoA thioesterase family.</text>
</comment>
<dbReference type="InterPro" id="IPR002864">
    <property type="entry name" value="Acyl-ACP_thioesterase_NHD"/>
</dbReference>
<evidence type="ECO:0000256" key="1">
    <source>
        <dbReference type="ARBA" id="ARBA00005953"/>
    </source>
</evidence>
<dbReference type="Proteomes" id="UP001597012">
    <property type="component" value="Unassembled WGS sequence"/>
</dbReference>
<dbReference type="PANTHER" id="PTHR31793:SF27">
    <property type="entry name" value="NOVEL THIOESTERASE SUPERFAMILY DOMAIN AND SAPOSIN A-TYPE DOMAIN CONTAINING PROTEIN (0610012H03RIK)"/>
    <property type="match status" value="1"/>
</dbReference>
<sequence length="129" mass="15269">MNSYEKEITVTKDDLDDLDHVNNVRYVQWIQDISKEHWQTMAPKDVQEEVVWVVMTHHITYKAAAVLDDHIILRTYIKNSKGAKCTRVVEIYMAKTNALLVRSSTEWCLLNRTTFRPMRISERIENIFL</sequence>